<comment type="similarity">
    <text evidence="1">Belongs to the F420H(2)-dependent quinone reductase family.</text>
</comment>
<protein>
    <submittedName>
        <fullName evidence="3">Deazaflavin-dependent oxidoreductase, nitroreductase family</fullName>
    </submittedName>
</protein>
<dbReference type="STRING" id="380248.SAMN05216251_11626"/>
<dbReference type="Proteomes" id="UP000199323">
    <property type="component" value="Unassembled WGS sequence"/>
</dbReference>
<dbReference type="Gene3D" id="2.30.110.10">
    <property type="entry name" value="Electron Transport, Fmn-binding Protein, Chain A"/>
    <property type="match status" value="1"/>
</dbReference>
<sequence>MQTTPKSTADMPDSMAEPMGDTSVIQQTEALSSFRTTRPDQGLDAGPITRAFMRVNVYIYSKPPKKVQKKLSKGALNVHIWLYERSQGRIGGKMGKLDALLLHTLGRKSGKERVVPIGYIYERGFFYAVAVPGHFDIPGGPKGLHPAWYLNLKATPEVTINIGREKIVALAETMSGPERDRIWAKYSEVLPFINEFQNRASRLLPVVRFTPKDMLPDTM</sequence>
<dbReference type="InterPro" id="IPR004378">
    <property type="entry name" value="F420H2_quin_Rdtase"/>
</dbReference>
<dbReference type="GO" id="GO:0016491">
    <property type="term" value="F:oxidoreductase activity"/>
    <property type="evidence" value="ECO:0007669"/>
    <property type="project" value="InterPro"/>
</dbReference>
<accession>A0A1I2J4E0</accession>
<reference evidence="3 4" key="1">
    <citation type="submission" date="2016-10" db="EMBL/GenBank/DDBJ databases">
        <authorList>
            <person name="de Groot N.N."/>
        </authorList>
    </citation>
    <scope>NUCLEOTIDE SEQUENCE [LARGE SCALE GENOMIC DNA]</scope>
    <source>
        <strain evidence="3 4">CGMCC 4.3510</strain>
    </source>
</reference>
<dbReference type="PANTHER" id="PTHR39428">
    <property type="entry name" value="F420H(2)-DEPENDENT QUINONE REDUCTASE RV1261C"/>
    <property type="match status" value="1"/>
</dbReference>
<proteinExistence type="inferred from homology"/>
<dbReference type="OrthoDB" id="8225825at2"/>
<comment type="catalytic activity">
    <reaction evidence="2">
        <text>oxidized coenzyme F420-(gamma-L-Glu)(n) + a quinol + H(+) = reduced coenzyme F420-(gamma-L-Glu)(n) + a quinone</text>
        <dbReference type="Rhea" id="RHEA:39663"/>
        <dbReference type="Rhea" id="RHEA-COMP:12939"/>
        <dbReference type="Rhea" id="RHEA-COMP:14378"/>
        <dbReference type="ChEBI" id="CHEBI:15378"/>
        <dbReference type="ChEBI" id="CHEBI:24646"/>
        <dbReference type="ChEBI" id="CHEBI:132124"/>
        <dbReference type="ChEBI" id="CHEBI:133980"/>
        <dbReference type="ChEBI" id="CHEBI:139511"/>
    </reaction>
</comment>
<dbReference type="NCBIfam" id="TIGR00026">
    <property type="entry name" value="hi_GC_TIGR00026"/>
    <property type="match status" value="1"/>
</dbReference>
<dbReference type="GO" id="GO:0005886">
    <property type="term" value="C:plasma membrane"/>
    <property type="evidence" value="ECO:0007669"/>
    <property type="project" value="TreeGrafter"/>
</dbReference>
<evidence type="ECO:0000313" key="4">
    <source>
        <dbReference type="Proteomes" id="UP000199323"/>
    </source>
</evidence>
<evidence type="ECO:0000256" key="1">
    <source>
        <dbReference type="ARBA" id="ARBA00008710"/>
    </source>
</evidence>
<keyword evidence="4" id="KW-1185">Reference proteome</keyword>
<evidence type="ECO:0000256" key="2">
    <source>
        <dbReference type="ARBA" id="ARBA00049106"/>
    </source>
</evidence>
<dbReference type="InterPro" id="IPR012349">
    <property type="entry name" value="Split_barrel_FMN-bd"/>
</dbReference>
<evidence type="ECO:0000313" key="3">
    <source>
        <dbReference type="EMBL" id="SFF48898.1"/>
    </source>
</evidence>
<dbReference type="Pfam" id="PF04075">
    <property type="entry name" value="F420H2_quin_red"/>
    <property type="match status" value="1"/>
</dbReference>
<gene>
    <name evidence="3" type="ORF">SAMN05216251_11626</name>
</gene>
<dbReference type="PANTHER" id="PTHR39428:SF3">
    <property type="entry name" value="DEAZAFLAVIN-DEPENDENT NITROREDUCTASE"/>
    <property type="match status" value="1"/>
</dbReference>
<organism evidence="3 4">
    <name type="scientific">Actinacidiphila alni</name>
    <dbReference type="NCBI Taxonomy" id="380248"/>
    <lineage>
        <taxon>Bacteria</taxon>
        <taxon>Bacillati</taxon>
        <taxon>Actinomycetota</taxon>
        <taxon>Actinomycetes</taxon>
        <taxon>Kitasatosporales</taxon>
        <taxon>Streptomycetaceae</taxon>
        <taxon>Actinacidiphila</taxon>
    </lineage>
</organism>
<dbReference type="RefSeq" id="WP_093715802.1">
    <property type="nucleotide sequence ID" value="NZ_FONG01000016.1"/>
</dbReference>
<dbReference type="GO" id="GO:0070967">
    <property type="term" value="F:coenzyme F420 binding"/>
    <property type="evidence" value="ECO:0007669"/>
    <property type="project" value="TreeGrafter"/>
</dbReference>
<dbReference type="EMBL" id="FONG01000016">
    <property type="protein sequence ID" value="SFF48898.1"/>
    <property type="molecule type" value="Genomic_DNA"/>
</dbReference>
<name>A0A1I2J4E0_9ACTN</name>
<dbReference type="AlphaFoldDB" id="A0A1I2J4E0"/>